<dbReference type="EMBL" id="KI392583">
    <property type="protein sequence ID" value="ERN13567.1"/>
    <property type="molecule type" value="Genomic_DNA"/>
</dbReference>
<keyword evidence="5" id="KW-0812">Transmembrane</keyword>
<dbReference type="PRINTS" id="PR00385">
    <property type="entry name" value="P450"/>
</dbReference>
<evidence type="ECO:0000256" key="12">
    <source>
        <dbReference type="PIRSR" id="PIRSR602403-1"/>
    </source>
</evidence>
<evidence type="ECO:0000256" key="1">
    <source>
        <dbReference type="ARBA" id="ARBA00001971"/>
    </source>
</evidence>
<evidence type="ECO:0000313" key="14">
    <source>
        <dbReference type="Proteomes" id="UP000017836"/>
    </source>
</evidence>
<organism evidence="13 14">
    <name type="scientific">Amborella trichopoda</name>
    <dbReference type="NCBI Taxonomy" id="13333"/>
    <lineage>
        <taxon>Eukaryota</taxon>
        <taxon>Viridiplantae</taxon>
        <taxon>Streptophyta</taxon>
        <taxon>Embryophyta</taxon>
        <taxon>Tracheophyta</taxon>
        <taxon>Spermatophyta</taxon>
        <taxon>Magnoliopsida</taxon>
        <taxon>Amborellales</taxon>
        <taxon>Amborellaceae</taxon>
        <taxon>Amborella</taxon>
    </lineage>
</organism>
<keyword evidence="4 12" id="KW-0349">Heme</keyword>
<feature type="non-terminal residue" evidence="13">
    <location>
        <position position="1"/>
    </location>
</feature>
<dbReference type="InterPro" id="IPR036396">
    <property type="entry name" value="Cyt_P450_sf"/>
</dbReference>
<sequence>FAEHLLATHGKEEEEKDLVDVLLQLLREGTPDFTLSTDNIKSVVMDRFVAGTATTATTLVWGMSELMKNQLAMKKAQDEVCGIAKSNNTNMIEERDLHQLHYLKAVVKEILRLHPPSPLLVPRELIEDCNIEGYHIPAKARVFVNAWAIGRHPYSWIDPEDFRPERFVGSNIDYRGQDFALIPFEAGRRGCPGIFFAMAIVELALANVLLCFNWAMPDGKYPEDLDTNEASGLAVHKETSLPLVATPQTTSQ</sequence>
<evidence type="ECO:0000256" key="5">
    <source>
        <dbReference type="ARBA" id="ARBA00022692"/>
    </source>
</evidence>
<gene>
    <name evidence="13" type="ORF">AMTR_s02359p00000360</name>
</gene>
<comment type="cofactor">
    <cofactor evidence="1 12">
        <name>heme</name>
        <dbReference type="ChEBI" id="CHEBI:30413"/>
    </cofactor>
</comment>
<evidence type="ECO:0000256" key="11">
    <source>
        <dbReference type="ARBA" id="ARBA00023136"/>
    </source>
</evidence>
<feature type="binding site" description="axial binding residue" evidence="12">
    <location>
        <position position="191"/>
    </location>
    <ligand>
        <name>heme</name>
        <dbReference type="ChEBI" id="CHEBI:30413"/>
    </ligand>
    <ligandPart>
        <name>Fe</name>
        <dbReference type="ChEBI" id="CHEBI:18248"/>
    </ligandPart>
</feature>
<evidence type="ECO:0000256" key="8">
    <source>
        <dbReference type="ARBA" id="ARBA00023002"/>
    </source>
</evidence>
<dbReference type="eggNOG" id="KOG0156">
    <property type="taxonomic scope" value="Eukaryota"/>
</dbReference>
<dbReference type="GO" id="GO:0016020">
    <property type="term" value="C:membrane"/>
    <property type="evidence" value="ECO:0000318"/>
    <property type="project" value="GO_Central"/>
</dbReference>
<reference evidence="14" key="1">
    <citation type="journal article" date="2013" name="Science">
        <title>The Amborella genome and the evolution of flowering plants.</title>
        <authorList>
            <consortium name="Amborella Genome Project"/>
        </authorList>
    </citation>
    <scope>NUCLEOTIDE SEQUENCE [LARGE SCALE GENOMIC DNA]</scope>
</reference>
<dbReference type="Gramene" id="ERN13567">
    <property type="protein sequence ID" value="ERN13567"/>
    <property type="gene ID" value="AMTR_s02359p00000360"/>
</dbReference>
<dbReference type="FunFam" id="1.10.630.10:FF:000126">
    <property type="entry name" value="Predicted protein"/>
    <property type="match status" value="1"/>
</dbReference>
<dbReference type="STRING" id="13333.U5CVM5"/>
<dbReference type="GO" id="GO:0005506">
    <property type="term" value="F:iron ion binding"/>
    <property type="evidence" value="ECO:0007669"/>
    <property type="project" value="InterPro"/>
</dbReference>
<keyword evidence="14" id="KW-1185">Reference proteome</keyword>
<dbReference type="OMA" id="SINTQCK"/>
<dbReference type="SUPFAM" id="SSF48264">
    <property type="entry name" value="Cytochrome P450"/>
    <property type="match status" value="1"/>
</dbReference>
<dbReference type="InterPro" id="IPR002403">
    <property type="entry name" value="Cyt_P450_E_grp-IV"/>
</dbReference>
<accession>U5CVM5</accession>
<keyword evidence="10" id="KW-0503">Monooxygenase</keyword>
<keyword evidence="8" id="KW-0560">Oxidoreductase</keyword>
<dbReference type="Proteomes" id="UP000017836">
    <property type="component" value="Unassembled WGS sequence"/>
</dbReference>
<protein>
    <submittedName>
        <fullName evidence="13">Uncharacterized protein</fullName>
    </submittedName>
</protein>
<dbReference type="Gene3D" id="1.10.630.10">
    <property type="entry name" value="Cytochrome P450"/>
    <property type="match status" value="1"/>
</dbReference>
<evidence type="ECO:0000256" key="10">
    <source>
        <dbReference type="ARBA" id="ARBA00023033"/>
    </source>
</evidence>
<dbReference type="PRINTS" id="PR00465">
    <property type="entry name" value="EP450IV"/>
</dbReference>
<name>U5CVM5_AMBTC</name>
<keyword evidence="7" id="KW-1133">Transmembrane helix</keyword>
<evidence type="ECO:0000256" key="4">
    <source>
        <dbReference type="ARBA" id="ARBA00022617"/>
    </source>
</evidence>
<proteinExistence type="inferred from homology"/>
<dbReference type="PANTHER" id="PTHR47953:SF19">
    <property type="entry name" value="OS06G0641600 PROTEIN"/>
    <property type="match status" value="1"/>
</dbReference>
<comment type="subcellular location">
    <subcellularLocation>
        <location evidence="2">Membrane</location>
        <topology evidence="2">Single-pass membrane protein</topology>
    </subcellularLocation>
</comment>
<keyword evidence="9 12" id="KW-0408">Iron</keyword>
<dbReference type="GO" id="GO:0020037">
    <property type="term" value="F:heme binding"/>
    <property type="evidence" value="ECO:0007669"/>
    <property type="project" value="InterPro"/>
</dbReference>
<evidence type="ECO:0000256" key="9">
    <source>
        <dbReference type="ARBA" id="ARBA00023004"/>
    </source>
</evidence>
<evidence type="ECO:0000256" key="6">
    <source>
        <dbReference type="ARBA" id="ARBA00022723"/>
    </source>
</evidence>
<dbReference type="InterPro" id="IPR001128">
    <property type="entry name" value="Cyt_P450"/>
</dbReference>
<evidence type="ECO:0000256" key="7">
    <source>
        <dbReference type="ARBA" id="ARBA00022989"/>
    </source>
</evidence>
<evidence type="ECO:0000313" key="13">
    <source>
        <dbReference type="EMBL" id="ERN13567.1"/>
    </source>
</evidence>
<comment type="similarity">
    <text evidence="3">Belongs to the cytochrome P450 family.</text>
</comment>
<keyword evidence="6 12" id="KW-0479">Metal-binding</keyword>
<dbReference type="HOGENOM" id="CLU_001570_29_0_1"/>
<evidence type="ECO:0000256" key="2">
    <source>
        <dbReference type="ARBA" id="ARBA00004167"/>
    </source>
</evidence>
<dbReference type="Pfam" id="PF00067">
    <property type="entry name" value="p450"/>
    <property type="match status" value="1"/>
</dbReference>
<dbReference type="GO" id="GO:0016709">
    <property type="term" value="F:oxidoreductase activity, acting on paired donors, with incorporation or reduction of molecular oxygen, NAD(P)H as one donor, and incorporation of one atom of oxygen"/>
    <property type="evidence" value="ECO:0000318"/>
    <property type="project" value="GO_Central"/>
</dbReference>
<dbReference type="PANTHER" id="PTHR47953">
    <property type="entry name" value="OS08G0105600 PROTEIN"/>
    <property type="match status" value="1"/>
</dbReference>
<dbReference type="InterPro" id="IPR052306">
    <property type="entry name" value="CYP450_71D"/>
</dbReference>
<keyword evidence="11" id="KW-0472">Membrane</keyword>
<dbReference type="AlphaFoldDB" id="U5CVM5"/>
<evidence type="ECO:0000256" key="3">
    <source>
        <dbReference type="ARBA" id="ARBA00010617"/>
    </source>
</evidence>